<evidence type="ECO:0000256" key="1">
    <source>
        <dbReference type="SAM" id="MobiDB-lite"/>
    </source>
</evidence>
<comment type="caution">
    <text evidence="2">The sequence shown here is derived from an EMBL/GenBank/DDBJ whole genome shotgun (WGS) entry which is preliminary data.</text>
</comment>
<organism evidence="2 3">
    <name type="scientific">Kibdelosporangium lantanae</name>
    <dbReference type="NCBI Taxonomy" id="1497396"/>
    <lineage>
        <taxon>Bacteria</taxon>
        <taxon>Bacillati</taxon>
        <taxon>Actinomycetota</taxon>
        <taxon>Actinomycetes</taxon>
        <taxon>Pseudonocardiales</taxon>
        <taxon>Pseudonocardiaceae</taxon>
        <taxon>Kibdelosporangium</taxon>
    </lineage>
</organism>
<feature type="compositionally biased region" description="Pro residues" evidence="1">
    <location>
        <begin position="14"/>
        <end position="29"/>
    </location>
</feature>
<feature type="region of interest" description="Disordered" evidence="1">
    <location>
        <begin position="1"/>
        <end position="47"/>
    </location>
</feature>
<reference evidence="3" key="1">
    <citation type="journal article" date="2019" name="Int. J. Syst. Evol. Microbiol.">
        <title>The Global Catalogue of Microorganisms (GCM) 10K type strain sequencing project: providing services to taxonomists for standard genome sequencing and annotation.</title>
        <authorList>
            <consortium name="The Broad Institute Genomics Platform"/>
            <consortium name="The Broad Institute Genome Sequencing Center for Infectious Disease"/>
            <person name="Wu L."/>
            <person name="Ma J."/>
        </authorList>
    </citation>
    <scope>NUCLEOTIDE SEQUENCE [LARGE SCALE GENOMIC DNA]</scope>
    <source>
        <strain evidence="3">JCM 31486</strain>
    </source>
</reference>
<sequence length="122" mass="12928">PPATSGSLSLPASSSPPPPSTPSTPPPTPKKTLLKASGDTIGNTEEFTTTQDWDITWSFDCGGSTYFPKTSFTVYAMGDYKDQVLMPGRITKKDSGVQHMHAVGTFSLSVSSLCPWQVTVTG</sequence>
<feature type="non-terminal residue" evidence="2">
    <location>
        <position position="1"/>
    </location>
</feature>
<keyword evidence="3" id="KW-1185">Reference proteome</keyword>
<evidence type="ECO:0000313" key="2">
    <source>
        <dbReference type="EMBL" id="MFD1049088.1"/>
    </source>
</evidence>
<protein>
    <submittedName>
        <fullName evidence="2">Uncharacterized protein</fullName>
    </submittedName>
</protein>
<name>A0ABW3MEF4_9PSEU</name>
<accession>A0ABW3MEF4</accession>
<feature type="compositionally biased region" description="Low complexity" evidence="1">
    <location>
        <begin position="1"/>
        <end position="13"/>
    </location>
</feature>
<proteinExistence type="predicted"/>
<dbReference type="EMBL" id="JBHTIS010001970">
    <property type="protein sequence ID" value="MFD1049088.1"/>
    <property type="molecule type" value="Genomic_DNA"/>
</dbReference>
<evidence type="ECO:0000313" key="3">
    <source>
        <dbReference type="Proteomes" id="UP001597045"/>
    </source>
</evidence>
<dbReference type="Proteomes" id="UP001597045">
    <property type="component" value="Unassembled WGS sequence"/>
</dbReference>
<gene>
    <name evidence="2" type="ORF">ACFQ1S_27915</name>
</gene>